<evidence type="ECO:0000313" key="2">
    <source>
        <dbReference type="Proteomes" id="UP000279236"/>
    </source>
</evidence>
<protein>
    <submittedName>
        <fullName evidence="1">Uncharacterized protein</fullName>
    </submittedName>
</protein>
<comment type="caution">
    <text evidence="1">The sequence shown here is derived from an EMBL/GenBank/DDBJ whole genome shotgun (WGS) entry which is preliminary data.</text>
</comment>
<accession>A0A427XI07</accession>
<name>A0A427XI07_9TREE</name>
<dbReference type="AlphaFoldDB" id="A0A427XI07"/>
<dbReference type="GeneID" id="39586783"/>
<dbReference type="EMBL" id="RSCE01000012">
    <property type="protein sequence ID" value="RSH78515.1"/>
    <property type="molecule type" value="Genomic_DNA"/>
</dbReference>
<keyword evidence="2" id="KW-1185">Reference proteome</keyword>
<proteinExistence type="predicted"/>
<gene>
    <name evidence="1" type="ORF">EHS24_002240</name>
</gene>
<organism evidence="1 2">
    <name type="scientific">Apiotrichum porosum</name>
    <dbReference type="NCBI Taxonomy" id="105984"/>
    <lineage>
        <taxon>Eukaryota</taxon>
        <taxon>Fungi</taxon>
        <taxon>Dikarya</taxon>
        <taxon>Basidiomycota</taxon>
        <taxon>Agaricomycotina</taxon>
        <taxon>Tremellomycetes</taxon>
        <taxon>Trichosporonales</taxon>
        <taxon>Trichosporonaceae</taxon>
        <taxon>Apiotrichum</taxon>
    </lineage>
</organism>
<reference evidence="1 2" key="1">
    <citation type="submission" date="2018-11" db="EMBL/GenBank/DDBJ databases">
        <title>Genome sequence of Apiotrichum porosum DSM 27194.</title>
        <authorList>
            <person name="Aliyu H."/>
            <person name="Gorte O."/>
            <person name="Ochsenreither K."/>
        </authorList>
    </citation>
    <scope>NUCLEOTIDE SEQUENCE [LARGE SCALE GENOMIC DNA]</scope>
    <source>
        <strain evidence="1 2">DSM 27194</strain>
    </source>
</reference>
<evidence type="ECO:0000313" key="1">
    <source>
        <dbReference type="EMBL" id="RSH78515.1"/>
    </source>
</evidence>
<dbReference type="RefSeq" id="XP_028473662.1">
    <property type="nucleotide sequence ID" value="XM_028617984.1"/>
</dbReference>
<sequence>MSGYEILKIAPICKLFKGFMVYISATHPDRWNGLGWVTDSLNTPGINVYLVDYPHVGMPLDERKVEEEHFRKVVQRYGIRDKHDVVCVTASWVYQVAINGWMSPYEESRYNRHRLYSNELQTSSYLFGTTRTEHFGPQEAGTPQTCAVDQGDRPSPNEERCSFITKVKLVACHVSGATFLPGPTNPVPAPRWPISPSDPGVPRMAAAGSVHGTSCHKPDMVQVRDDWVSTVCQDGGRVHRPDAGDQPSVVEDACSFLVQLLGSRGGTMASCFGDGARDARRHGAAFLLGLPAIWVHYMDYDFVRATHP</sequence>
<dbReference type="Proteomes" id="UP000279236">
    <property type="component" value="Unassembled WGS sequence"/>
</dbReference>